<dbReference type="Pfam" id="PF25601">
    <property type="entry name" value="AAA_lid_14"/>
    <property type="match status" value="1"/>
</dbReference>
<dbReference type="SMART" id="SM00382">
    <property type="entry name" value="AAA"/>
    <property type="match status" value="1"/>
</dbReference>
<dbReference type="SMART" id="SM00091">
    <property type="entry name" value="PAS"/>
    <property type="match status" value="1"/>
</dbReference>
<evidence type="ECO:0000259" key="7">
    <source>
        <dbReference type="PROSITE" id="PS50112"/>
    </source>
</evidence>
<keyword evidence="2" id="KW-0058">Aromatic hydrocarbons catabolism</keyword>
<evidence type="ECO:0000259" key="8">
    <source>
        <dbReference type="PROSITE" id="PS50113"/>
    </source>
</evidence>
<dbReference type="SUPFAM" id="SSF46689">
    <property type="entry name" value="Homeodomain-like"/>
    <property type="match status" value="1"/>
</dbReference>
<feature type="domain" description="Sigma-54 factor interaction" evidence="6">
    <location>
        <begin position="165"/>
        <end position="394"/>
    </location>
</feature>
<feature type="coiled-coil region" evidence="5">
    <location>
        <begin position="131"/>
        <end position="165"/>
    </location>
</feature>
<keyword evidence="3" id="KW-0067">ATP-binding</keyword>
<dbReference type="InterPro" id="IPR058031">
    <property type="entry name" value="AAA_lid_NorR"/>
</dbReference>
<dbReference type="InterPro" id="IPR027417">
    <property type="entry name" value="P-loop_NTPase"/>
</dbReference>
<dbReference type="PROSITE" id="PS50045">
    <property type="entry name" value="SIGMA54_INTERACT_4"/>
    <property type="match status" value="1"/>
</dbReference>
<evidence type="ECO:0000313" key="10">
    <source>
        <dbReference type="Proteomes" id="UP000199584"/>
    </source>
</evidence>
<dbReference type="NCBIfam" id="TIGR00229">
    <property type="entry name" value="sensory_box"/>
    <property type="match status" value="1"/>
</dbReference>
<proteinExistence type="predicted"/>
<keyword evidence="10" id="KW-1185">Reference proteome</keyword>
<keyword evidence="5" id="KW-0175">Coiled coil</keyword>
<dbReference type="Proteomes" id="UP000199584">
    <property type="component" value="Unassembled WGS sequence"/>
</dbReference>
<dbReference type="SUPFAM" id="SSF52540">
    <property type="entry name" value="P-loop containing nucleoside triphosphate hydrolases"/>
    <property type="match status" value="1"/>
</dbReference>
<organism evidence="9 10">
    <name type="scientific">Desulfoscipio geothermicus DSM 3669</name>
    <dbReference type="NCBI Taxonomy" id="1121426"/>
    <lineage>
        <taxon>Bacteria</taxon>
        <taxon>Bacillati</taxon>
        <taxon>Bacillota</taxon>
        <taxon>Clostridia</taxon>
        <taxon>Eubacteriales</taxon>
        <taxon>Desulfallaceae</taxon>
        <taxon>Desulfoscipio</taxon>
    </lineage>
</organism>
<dbReference type="SUPFAM" id="SSF55785">
    <property type="entry name" value="PYP-like sensor domain (PAS domain)"/>
    <property type="match status" value="1"/>
</dbReference>
<reference evidence="10" key="1">
    <citation type="submission" date="2016-10" db="EMBL/GenBank/DDBJ databases">
        <authorList>
            <person name="Varghese N."/>
            <person name="Submissions S."/>
        </authorList>
    </citation>
    <scope>NUCLEOTIDE SEQUENCE [LARGE SCALE GENOMIC DNA]</scope>
    <source>
        <strain evidence="10">DSM 3669</strain>
    </source>
</reference>
<accession>A0A1I6ECY6</accession>
<dbReference type="InterPro" id="IPR035965">
    <property type="entry name" value="PAS-like_dom_sf"/>
</dbReference>
<evidence type="ECO:0000259" key="6">
    <source>
        <dbReference type="PROSITE" id="PS50045"/>
    </source>
</evidence>
<evidence type="ECO:0000256" key="4">
    <source>
        <dbReference type="ARBA" id="ARBA00029500"/>
    </source>
</evidence>
<dbReference type="PROSITE" id="PS50113">
    <property type="entry name" value="PAC"/>
    <property type="match status" value="1"/>
</dbReference>
<dbReference type="InterPro" id="IPR009057">
    <property type="entry name" value="Homeodomain-like_sf"/>
</dbReference>
<dbReference type="OrthoDB" id="9803970at2"/>
<evidence type="ECO:0000313" key="9">
    <source>
        <dbReference type="EMBL" id="SFR15575.1"/>
    </source>
</evidence>
<feature type="domain" description="PAC" evidence="8">
    <location>
        <begin position="88"/>
        <end position="140"/>
    </location>
</feature>
<dbReference type="InterPro" id="IPR002078">
    <property type="entry name" value="Sigma_54_int"/>
</dbReference>
<dbReference type="Pfam" id="PF13426">
    <property type="entry name" value="PAS_9"/>
    <property type="match status" value="1"/>
</dbReference>
<dbReference type="Gene3D" id="1.10.10.60">
    <property type="entry name" value="Homeodomain-like"/>
    <property type="match status" value="1"/>
</dbReference>
<dbReference type="EMBL" id="FOYM01000036">
    <property type="protein sequence ID" value="SFR15575.1"/>
    <property type="molecule type" value="Genomic_DNA"/>
</dbReference>
<feature type="domain" description="PAS" evidence="7">
    <location>
        <begin position="21"/>
        <end position="74"/>
    </location>
</feature>
<dbReference type="InterPro" id="IPR000014">
    <property type="entry name" value="PAS"/>
</dbReference>
<dbReference type="AlphaFoldDB" id="A0A1I6ECY6"/>
<gene>
    <name evidence="9" type="ORF">SAMN05660706_13614</name>
</gene>
<dbReference type="GO" id="GO:0003677">
    <property type="term" value="F:DNA binding"/>
    <property type="evidence" value="ECO:0007669"/>
    <property type="project" value="UniProtKB-KW"/>
</dbReference>
<dbReference type="RefSeq" id="WP_092487037.1">
    <property type="nucleotide sequence ID" value="NZ_FOYM01000036.1"/>
</dbReference>
<dbReference type="PANTHER" id="PTHR32071">
    <property type="entry name" value="TRANSCRIPTIONAL REGULATORY PROTEIN"/>
    <property type="match status" value="1"/>
</dbReference>
<dbReference type="CDD" id="cd00009">
    <property type="entry name" value="AAA"/>
    <property type="match status" value="1"/>
</dbReference>
<evidence type="ECO:0000256" key="1">
    <source>
        <dbReference type="ARBA" id="ARBA00022741"/>
    </source>
</evidence>
<sequence>MQDLLKVFISLAQQLGCIQQIKRELDTVIESSHDGIWITDVTGTTIKVNRAVERITGLKSGLVMGKNMWELVEEGLIDRSAALEVLKQKEPLTLTQSFANGKQVIVSGLPIFDDKGNISGVVTNLQELTELNELRSKLELARRLTERYKKEIDALRCRKVNAEQIVARSKAMQNVLDVACKVSQVKTNVLILGKTGVGKESIARQIHMSGRQNGSFIKINCQAIPTGVLRPILFGYDPVDSRKYGTRGEKGLWEMAHEGTLFIKEVADLPPDLQEKLLGVIRMQEKVRTGVTEPENNINVRIIASSNKDLKKMIRKGKFKKDLYDSLSTVTIPIPPLHKRKEDIPVLIQHYTRVYNKMYKLKKGFSVKTMELLVDYEWPENVRELVNLVERLLITVEHKLILPKHLPAYICKNIGAKGTNNFKTLKEAVAELEFELIKNAVDMYGSTYKAASILGVSQPTVVRKLHKYAKNTLETANTSMVKDN</sequence>
<dbReference type="PROSITE" id="PS50112">
    <property type="entry name" value="PAS"/>
    <property type="match status" value="1"/>
</dbReference>
<dbReference type="Pfam" id="PF18024">
    <property type="entry name" value="HTH_50"/>
    <property type="match status" value="1"/>
</dbReference>
<dbReference type="GO" id="GO:0006355">
    <property type="term" value="P:regulation of DNA-templated transcription"/>
    <property type="evidence" value="ECO:0007669"/>
    <property type="project" value="InterPro"/>
</dbReference>
<evidence type="ECO:0000256" key="2">
    <source>
        <dbReference type="ARBA" id="ARBA00022797"/>
    </source>
</evidence>
<dbReference type="InterPro" id="IPR000700">
    <property type="entry name" value="PAS-assoc_C"/>
</dbReference>
<dbReference type="Pfam" id="PF00158">
    <property type="entry name" value="Sigma54_activat"/>
    <property type="match status" value="1"/>
</dbReference>
<dbReference type="Gene3D" id="3.40.50.300">
    <property type="entry name" value="P-loop containing nucleotide triphosphate hydrolases"/>
    <property type="match status" value="1"/>
</dbReference>
<dbReference type="InterPro" id="IPR030828">
    <property type="entry name" value="HTH_TyrR"/>
</dbReference>
<dbReference type="CDD" id="cd00130">
    <property type="entry name" value="PAS"/>
    <property type="match status" value="1"/>
</dbReference>
<evidence type="ECO:0000256" key="3">
    <source>
        <dbReference type="ARBA" id="ARBA00022840"/>
    </source>
</evidence>
<dbReference type="Gene3D" id="3.30.450.20">
    <property type="entry name" value="PAS domain"/>
    <property type="match status" value="1"/>
</dbReference>
<dbReference type="STRING" id="39060.SAMN05660706_13614"/>
<dbReference type="GO" id="GO:0005524">
    <property type="term" value="F:ATP binding"/>
    <property type="evidence" value="ECO:0007669"/>
    <property type="project" value="UniProtKB-KW"/>
</dbReference>
<name>A0A1I6ECY6_9FIRM</name>
<protein>
    <recommendedName>
        <fullName evidence="4">HTH-type transcriptional regulatory protein TyrR</fullName>
    </recommendedName>
</protein>
<dbReference type="Gene3D" id="1.10.8.60">
    <property type="match status" value="1"/>
</dbReference>
<evidence type="ECO:0000256" key="5">
    <source>
        <dbReference type="SAM" id="Coils"/>
    </source>
</evidence>
<dbReference type="InterPro" id="IPR003593">
    <property type="entry name" value="AAA+_ATPase"/>
</dbReference>
<keyword evidence="1" id="KW-0547">Nucleotide-binding</keyword>